<dbReference type="Proteomes" id="UP000838756">
    <property type="component" value="Unassembled WGS sequence"/>
</dbReference>
<dbReference type="PANTHER" id="PTHR48182">
    <property type="entry name" value="PROTEIN SERAC1"/>
    <property type="match status" value="1"/>
</dbReference>
<protein>
    <submittedName>
        <fullName evidence="8">Jg357 protein</fullName>
    </submittedName>
</protein>
<dbReference type="InterPro" id="IPR052374">
    <property type="entry name" value="SERAC1"/>
</dbReference>
<comment type="subcellular location">
    <subcellularLocation>
        <location evidence="2">Endoplasmic reticulum</location>
    </subcellularLocation>
    <subcellularLocation>
        <location evidence="3">Membrane</location>
    </subcellularLocation>
    <subcellularLocation>
        <location evidence="1">Mitochondrion</location>
    </subcellularLocation>
</comment>
<evidence type="ECO:0000313" key="8">
    <source>
        <dbReference type="EMBL" id="CAH2226447.1"/>
    </source>
</evidence>
<keyword evidence="5" id="KW-0496">Mitochondrion</keyword>
<dbReference type="PANTHER" id="PTHR48182:SF2">
    <property type="entry name" value="PROTEIN SERAC1"/>
    <property type="match status" value="1"/>
</dbReference>
<evidence type="ECO:0000256" key="7">
    <source>
        <dbReference type="SAM" id="MobiDB-lite"/>
    </source>
</evidence>
<reference evidence="8" key="1">
    <citation type="submission" date="2022-03" db="EMBL/GenBank/DDBJ databases">
        <authorList>
            <person name="Lindestad O."/>
        </authorList>
    </citation>
    <scope>NUCLEOTIDE SEQUENCE</scope>
</reference>
<dbReference type="GO" id="GO:0005783">
    <property type="term" value="C:endoplasmic reticulum"/>
    <property type="evidence" value="ECO:0007669"/>
    <property type="project" value="UniProtKB-SubCell"/>
</dbReference>
<comment type="caution">
    <text evidence="8">The sequence shown here is derived from an EMBL/GenBank/DDBJ whole genome shotgun (WGS) entry which is preliminary data.</text>
</comment>
<proteinExistence type="predicted"/>
<gene>
    <name evidence="8" type="primary">jg357</name>
    <name evidence="8" type="ORF">PAEG_LOCUS7152</name>
</gene>
<evidence type="ECO:0000256" key="6">
    <source>
        <dbReference type="ARBA" id="ARBA00023136"/>
    </source>
</evidence>
<dbReference type="GO" id="GO:0005739">
    <property type="term" value="C:mitochondrion"/>
    <property type="evidence" value="ECO:0007669"/>
    <property type="project" value="UniProtKB-SubCell"/>
</dbReference>
<feature type="compositionally biased region" description="Basic and acidic residues" evidence="7">
    <location>
        <begin position="528"/>
        <end position="540"/>
    </location>
</feature>
<dbReference type="OrthoDB" id="5086500at2759"/>
<feature type="non-terminal residue" evidence="8">
    <location>
        <position position="1"/>
    </location>
</feature>
<sequence>NTWRQGEWQIKYDKAPKKIPLRRPHSVPTCKCIDERTKCCSDIRSDDDIEIRHRSSNGNYEFSTKNDENDVLSEINDENESNTKIKSCNCGKDAELNDNNATLNELNAMKCRDIEINDKIRQKNLKGDTDIRKNDCRFKINENDDEFFDLRMPSSNITKSKSDANIQNNYINYSGEDIMKTDVDSHLYDNIKKILPNENLLITEKFYNNTLLDDVDIGSYETQAQFVKDLFENSVKVKSDESEGEVKASDCKCGMKCEAGCGCICDDCYSPCWPRDWIRVDYPGARVISVNYTSDPYLWRPLWVKESKRLRLHERAEQMTSQLLELGVGERPIIWVGHSKGGLFIKKIYCEAYEAHLKLTKQSAAEEILREQTNEQNTTECRNDNEINHCRDKMTDTVDANIADVNSNENNYGENKMDVIDTDNKPHKVNEQTNLSMNIYDDKIEKINKKAGSNDANSNDSNNLSDFSQIVDSDIENKEAIANSSSHDEVSNHNRNKICSKDGFDDSEMVADNCDNNGNIPELITDNQEDKETNLNTDGK</sequence>
<accession>A0A8S4QX22</accession>
<evidence type="ECO:0000256" key="5">
    <source>
        <dbReference type="ARBA" id="ARBA00023128"/>
    </source>
</evidence>
<feature type="region of interest" description="Disordered" evidence="7">
    <location>
        <begin position="509"/>
        <end position="540"/>
    </location>
</feature>
<evidence type="ECO:0000256" key="1">
    <source>
        <dbReference type="ARBA" id="ARBA00004173"/>
    </source>
</evidence>
<keyword evidence="6" id="KW-0472">Membrane</keyword>
<feature type="compositionally biased region" description="Basic and acidic residues" evidence="7">
    <location>
        <begin position="415"/>
        <end position="429"/>
    </location>
</feature>
<dbReference type="AlphaFoldDB" id="A0A8S4QX22"/>
<keyword evidence="4" id="KW-0256">Endoplasmic reticulum</keyword>
<evidence type="ECO:0000256" key="4">
    <source>
        <dbReference type="ARBA" id="ARBA00022824"/>
    </source>
</evidence>
<feature type="region of interest" description="Disordered" evidence="7">
    <location>
        <begin position="406"/>
        <end position="429"/>
    </location>
</feature>
<keyword evidence="9" id="KW-1185">Reference proteome</keyword>
<organism evidence="8 9">
    <name type="scientific">Pararge aegeria aegeria</name>
    <dbReference type="NCBI Taxonomy" id="348720"/>
    <lineage>
        <taxon>Eukaryota</taxon>
        <taxon>Metazoa</taxon>
        <taxon>Ecdysozoa</taxon>
        <taxon>Arthropoda</taxon>
        <taxon>Hexapoda</taxon>
        <taxon>Insecta</taxon>
        <taxon>Pterygota</taxon>
        <taxon>Neoptera</taxon>
        <taxon>Endopterygota</taxon>
        <taxon>Lepidoptera</taxon>
        <taxon>Glossata</taxon>
        <taxon>Ditrysia</taxon>
        <taxon>Papilionoidea</taxon>
        <taxon>Nymphalidae</taxon>
        <taxon>Satyrinae</taxon>
        <taxon>Satyrini</taxon>
        <taxon>Parargina</taxon>
        <taxon>Pararge</taxon>
    </lineage>
</organism>
<evidence type="ECO:0000313" key="9">
    <source>
        <dbReference type="Proteomes" id="UP000838756"/>
    </source>
</evidence>
<dbReference type="GO" id="GO:0016020">
    <property type="term" value="C:membrane"/>
    <property type="evidence" value="ECO:0007669"/>
    <property type="project" value="UniProtKB-SubCell"/>
</dbReference>
<evidence type="ECO:0000256" key="3">
    <source>
        <dbReference type="ARBA" id="ARBA00004370"/>
    </source>
</evidence>
<name>A0A8S4QX22_9NEOP</name>
<dbReference type="EMBL" id="CAKXAJ010021338">
    <property type="protein sequence ID" value="CAH2226447.1"/>
    <property type="molecule type" value="Genomic_DNA"/>
</dbReference>
<evidence type="ECO:0000256" key="2">
    <source>
        <dbReference type="ARBA" id="ARBA00004240"/>
    </source>
</evidence>